<dbReference type="SUPFAM" id="SSF53300">
    <property type="entry name" value="vWA-like"/>
    <property type="match status" value="1"/>
</dbReference>
<dbReference type="InterPro" id="IPR025154">
    <property type="entry name" value="Put_metallopeptidase_dom"/>
</dbReference>
<comment type="caution">
    <text evidence="3">The sequence shown here is derived from an EMBL/GenBank/DDBJ whole genome shotgun (WGS) entry which is preliminary data.</text>
</comment>
<dbReference type="Proteomes" id="UP000434409">
    <property type="component" value="Unassembled WGS sequence"/>
</dbReference>
<dbReference type="Pfam" id="PF09967">
    <property type="entry name" value="DUF2201"/>
    <property type="match status" value="1"/>
</dbReference>
<dbReference type="CDD" id="cd00198">
    <property type="entry name" value="vWFA"/>
    <property type="match status" value="1"/>
</dbReference>
<evidence type="ECO:0000313" key="3">
    <source>
        <dbReference type="EMBL" id="MSR93074.1"/>
    </source>
</evidence>
<keyword evidence="4" id="KW-1185">Reference proteome</keyword>
<sequence length="444" mass="52976">MERKKIGEKIAEGKGTGWQEREEQVARKILQLSRTKLYFSMRFLDMAFSALLPQADWQEQGVGTDGAVLYFHPAFLCTLYRKEPIQVNRLYLHTVLHCLFYHLTRRKGREERLYFLACDIAVESIIDSLNHPPLRRGRAWLRRQTYHRLEDAGKVLTAERTYEKLKQWELSEEEMFRLEEEFRRDSHSLWPKEEDEKSREMENRWRQLSEQTQTDVETFAKESADSSKPVVKLLQIENRKRYDYREFLRKFAVLKEEVQMDEDSFDYGFYTYGLSLYGNMPLIEPQEWKEVEKIEEFVIVVDTSMSCSGETVRRFLEETYDILAQKESYFRNIHIRILQCDDQVRSDDRITSAEELKTYMEGFRLVGEGGTDFRPAFAYVEKLVAEKQFHKLRGLIYFTDGKGIYPARKPPYQTAFVFMKQDYQEESVPPWAIRLILEEEEWNG</sequence>
<dbReference type="PANTHER" id="PTHR38730:SF1">
    <property type="entry name" value="SLL7028 PROTEIN"/>
    <property type="match status" value="1"/>
</dbReference>
<dbReference type="RefSeq" id="WP_154475795.1">
    <property type="nucleotide sequence ID" value="NZ_VULY01000018.1"/>
</dbReference>
<gene>
    <name evidence="3" type="ORF">FYJ34_01955</name>
</gene>
<feature type="domain" description="Putative metallopeptidase" evidence="2">
    <location>
        <begin position="60"/>
        <end position="225"/>
    </location>
</feature>
<name>A0A6N7URT9_9FIRM</name>
<evidence type="ECO:0000259" key="2">
    <source>
        <dbReference type="Pfam" id="PF13203"/>
    </source>
</evidence>
<accession>A0A6N7URT9</accession>
<dbReference type="Pfam" id="PF13203">
    <property type="entry name" value="DUF2201_N"/>
    <property type="match status" value="1"/>
</dbReference>
<evidence type="ECO:0000259" key="1">
    <source>
        <dbReference type="Pfam" id="PF09967"/>
    </source>
</evidence>
<proteinExistence type="predicted"/>
<protein>
    <submittedName>
        <fullName evidence="3">Metallopeptidase</fullName>
    </submittedName>
</protein>
<dbReference type="InterPro" id="IPR018698">
    <property type="entry name" value="VWA-like_dom"/>
</dbReference>
<dbReference type="AlphaFoldDB" id="A0A6N7URT9"/>
<organism evidence="3 4">
    <name type="scientific">Suipraeoptans intestinalis</name>
    <dbReference type="NCBI Taxonomy" id="2606628"/>
    <lineage>
        <taxon>Bacteria</taxon>
        <taxon>Bacillati</taxon>
        <taxon>Bacillota</taxon>
        <taxon>Clostridia</taxon>
        <taxon>Lachnospirales</taxon>
        <taxon>Lachnospiraceae</taxon>
        <taxon>Suipraeoptans</taxon>
    </lineage>
</organism>
<evidence type="ECO:0000313" key="4">
    <source>
        <dbReference type="Proteomes" id="UP000434409"/>
    </source>
</evidence>
<feature type="domain" description="VWA-like" evidence="1">
    <location>
        <begin position="298"/>
        <end position="437"/>
    </location>
</feature>
<dbReference type="EMBL" id="VULY01000018">
    <property type="protein sequence ID" value="MSR93074.1"/>
    <property type="molecule type" value="Genomic_DNA"/>
</dbReference>
<dbReference type="InterPro" id="IPR036465">
    <property type="entry name" value="vWFA_dom_sf"/>
</dbReference>
<reference evidence="3 4" key="1">
    <citation type="submission" date="2019-08" db="EMBL/GenBank/DDBJ databases">
        <title>In-depth cultivation of the pig gut microbiome towards novel bacterial diversity and tailored functional studies.</title>
        <authorList>
            <person name="Wylensek D."/>
            <person name="Hitch T.C.A."/>
            <person name="Clavel T."/>
        </authorList>
    </citation>
    <scope>NUCLEOTIDE SEQUENCE [LARGE SCALE GENOMIC DNA]</scope>
    <source>
        <strain evidence="3 4">68-1-5</strain>
    </source>
</reference>
<dbReference type="PANTHER" id="PTHR38730">
    <property type="entry name" value="SLL7028 PROTEIN"/>
    <property type="match status" value="1"/>
</dbReference>